<reference evidence="7 8" key="1">
    <citation type="submission" date="2016-10" db="EMBL/GenBank/DDBJ databases">
        <authorList>
            <person name="de Groot N.N."/>
        </authorList>
    </citation>
    <scope>NUCLEOTIDE SEQUENCE [LARGE SCALE GENOMIC DNA]</scope>
    <source>
        <strain evidence="7 8">DSM 21668</strain>
    </source>
</reference>
<dbReference type="GO" id="GO:0016787">
    <property type="term" value="F:hydrolase activity"/>
    <property type="evidence" value="ECO:0007669"/>
    <property type="project" value="UniProtKB-KW"/>
</dbReference>
<evidence type="ECO:0000313" key="8">
    <source>
        <dbReference type="Proteomes" id="UP000198901"/>
    </source>
</evidence>
<dbReference type="SUPFAM" id="SSF143011">
    <property type="entry name" value="RelE-like"/>
    <property type="match status" value="1"/>
</dbReference>
<evidence type="ECO:0000256" key="6">
    <source>
        <dbReference type="ARBA" id="ARBA00030388"/>
    </source>
</evidence>
<dbReference type="GO" id="GO:0004519">
    <property type="term" value="F:endonuclease activity"/>
    <property type="evidence" value="ECO:0007669"/>
    <property type="project" value="UniProtKB-KW"/>
</dbReference>
<proteinExistence type="inferred from homology"/>
<keyword evidence="4" id="KW-0255">Endonuclease</keyword>
<dbReference type="InterPro" id="IPR009614">
    <property type="entry name" value="YoeB_toxin"/>
</dbReference>
<dbReference type="Proteomes" id="UP000198901">
    <property type="component" value="Unassembled WGS sequence"/>
</dbReference>
<dbReference type="EMBL" id="FNGS01000006">
    <property type="protein sequence ID" value="SDM46872.1"/>
    <property type="molecule type" value="Genomic_DNA"/>
</dbReference>
<name>A0A1G9TGW3_9BACT</name>
<accession>A0A1G9TGW3</accession>
<dbReference type="InterPro" id="IPR035093">
    <property type="entry name" value="RelE/ParE_toxin_dom_sf"/>
</dbReference>
<keyword evidence="3" id="KW-0540">Nuclease</keyword>
<comment type="similarity">
    <text evidence="1">Belongs to the YoeB family.</text>
</comment>
<protein>
    <recommendedName>
        <fullName evidence="6">Putative mRNA interferase YoeB</fullName>
    </recommendedName>
</protein>
<dbReference type="RefSeq" id="WP_218126685.1">
    <property type="nucleotide sequence ID" value="NZ_FNGS01000006.1"/>
</dbReference>
<evidence type="ECO:0000256" key="2">
    <source>
        <dbReference type="ARBA" id="ARBA00022649"/>
    </source>
</evidence>
<keyword evidence="2" id="KW-1277">Toxin-antitoxin system</keyword>
<dbReference type="Pfam" id="PF06769">
    <property type="entry name" value="YoeB_toxin"/>
    <property type="match status" value="1"/>
</dbReference>
<keyword evidence="8" id="KW-1185">Reference proteome</keyword>
<dbReference type="PANTHER" id="PTHR38039:SF1">
    <property type="entry name" value="TOXIN YOEB"/>
    <property type="match status" value="1"/>
</dbReference>
<dbReference type="NCBIfam" id="TIGR02116">
    <property type="entry name" value="toxin_Txe_YoeB"/>
    <property type="match status" value="1"/>
</dbReference>
<dbReference type="GO" id="GO:0006401">
    <property type="term" value="P:RNA catabolic process"/>
    <property type="evidence" value="ECO:0007669"/>
    <property type="project" value="InterPro"/>
</dbReference>
<sequence length="89" mass="10601">MKLKRKLVFDNEAYEDFLAWAHVDRKNFYKINDLLRTIQQLPFDGKGRPQPLNESLKGFWSRQISDGHRLIYEVTDQEIRVIACKDYVA</sequence>
<evidence type="ECO:0000256" key="3">
    <source>
        <dbReference type="ARBA" id="ARBA00022722"/>
    </source>
</evidence>
<dbReference type="AlphaFoldDB" id="A0A1G9TGW3"/>
<gene>
    <name evidence="7" type="ORF">SAMN04488090_3554</name>
</gene>
<organism evidence="7 8">
    <name type="scientific">Siphonobacter aquaeclarae</name>
    <dbReference type="NCBI Taxonomy" id="563176"/>
    <lineage>
        <taxon>Bacteria</taxon>
        <taxon>Pseudomonadati</taxon>
        <taxon>Bacteroidota</taxon>
        <taxon>Cytophagia</taxon>
        <taxon>Cytophagales</taxon>
        <taxon>Cytophagaceae</taxon>
        <taxon>Siphonobacter</taxon>
    </lineage>
</organism>
<dbReference type="STRING" id="563176.SAMN04488090_3554"/>
<dbReference type="PANTHER" id="PTHR38039">
    <property type="entry name" value="TOXIN YOEB"/>
    <property type="match status" value="1"/>
</dbReference>
<dbReference type="Gene3D" id="3.30.2310.20">
    <property type="entry name" value="RelE-like"/>
    <property type="match status" value="1"/>
</dbReference>
<evidence type="ECO:0000256" key="5">
    <source>
        <dbReference type="ARBA" id="ARBA00022801"/>
    </source>
</evidence>
<evidence type="ECO:0000256" key="1">
    <source>
        <dbReference type="ARBA" id="ARBA00008172"/>
    </source>
</evidence>
<evidence type="ECO:0000256" key="4">
    <source>
        <dbReference type="ARBA" id="ARBA00022759"/>
    </source>
</evidence>
<evidence type="ECO:0000313" key="7">
    <source>
        <dbReference type="EMBL" id="SDM46872.1"/>
    </source>
</evidence>
<keyword evidence="5" id="KW-0378">Hydrolase</keyword>